<gene>
    <name evidence="2" type="primary">LOC107767281</name>
</gene>
<dbReference type="OrthoDB" id="2017864at2759"/>
<dbReference type="OMA" id="MASHAVN"/>
<reference evidence="2" key="2">
    <citation type="submission" date="2025-08" db="UniProtKB">
        <authorList>
            <consortium name="RefSeq"/>
        </authorList>
    </citation>
    <scope>IDENTIFICATION</scope>
    <source>
        <tissue evidence="2">Leaf</tissue>
    </source>
</reference>
<evidence type="ECO:0000313" key="1">
    <source>
        <dbReference type="Proteomes" id="UP000790787"/>
    </source>
</evidence>
<dbReference type="Pfam" id="PF02517">
    <property type="entry name" value="Rce1-like"/>
    <property type="match status" value="1"/>
</dbReference>
<accession>A0A1S3XP07</accession>
<dbReference type="RefSeq" id="XP_016441700.1">
    <property type="nucleotide sequence ID" value="XM_016586214.1"/>
</dbReference>
<dbReference type="GeneID" id="107767281"/>
<organism evidence="1 2">
    <name type="scientific">Nicotiana tabacum</name>
    <name type="common">Common tobacco</name>
    <dbReference type="NCBI Taxonomy" id="4097"/>
    <lineage>
        <taxon>Eukaryota</taxon>
        <taxon>Viridiplantae</taxon>
        <taxon>Streptophyta</taxon>
        <taxon>Embryophyta</taxon>
        <taxon>Tracheophyta</taxon>
        <taxon>Spermatophyta</taxon>
        <taxon>Magnoliopsida</taxon>
        <taxon>eudicotyledons</taxon>
        <taxon>Gunneridae</taxon>
        <taxon>Pentapetalae</taxon>
        <taxon>asterids</taxon>
        <taxon>lamiids</taxon>
        <taxon>Solanales</taxon>
        <taxon>Solanaceae</taxon>
        <taxon>Nicotianoideae</taxon>
        <taxon>Nicotianeae</taxon>
        <taxon>Nicotiana</taxon>
    </lineage>
</organism>
<evidence type="ECO:0000313" key="2">
    <source>
        <dbReference type="RefSeq" id="XP_016441700.2"/>
    </source>
</evidence>
<dbReference type="PANTHER" id="PTHR43592">
    <property type="entry name" value="CAAX AMINO TERMINAL PROTEASE"/>
    <property type="match status" value="1"/>
</dbReference>
<reference evidence="1" key="1">
    <citation type="journal article" date="2014" name="Nat. Commun.">
        <title>The tobacco genome sequence and its comparison with those of tomato and potato.</title>
        <authorList>
            <person name="Sierro N."/>
            <person name="Battey J.N."/>
            <person name="Ouadi S."/>
            <person name="Bakaher N."/>
            <person name="Bovet L."/>
            <person name="Willig A."/>
            <person name="Goepfert S."/>
            <person name="Peitsch M.C."/>
            <person name="Ivanov N.V."/>
        </authorList>
    </citation>
    <scope>NUCLEOTIDE SEQUENCE [LARGE SCALE GENOMIC DNA]</scope>
</reference>
<dbReference type="InterPro" id="IPR003675">
    <property type="entry name" value="Rce1/LyrA-like_dom"/>
</dbReference>
<dbReference type="RefSeq" id="XP_016441700.2">
    <property type="nucleotide sequence ID" value="XM_016586214.2"/>
</dbReference>
<dbReference type="GO" id="GO:0080120">
    <property type="term" value="P:CAAX-box protein maturation"/>
    <property type="evidence" value="ECO:0007669"/>
    <property type="project" value="UniProtKB-ARBA"/>
</dbReference>
<name>A0A1S3XP07_TOBAC</name>
<keyword evidence="1" id="KW-1185">Reference proteome</keyword>
<dbReference type="AlphaFoldDB" id="A0A1S3XP07"/>
<dbReference type="Proteomes" id="UP000790787">
    <property type="component" value="Chromosome 15"/>
</dbReference>
<dbReference type="PANTHER" id="PTHR43592:SF7">
    <property type="entry name" value="CAAX AMINO TERMINAL PROTEASE FAMILY PROTEIN"/>
    <property type="match status" value="1"/>
</dbReference>
<protein>
    <submittedName>
        <fullName evidence="2">Uncharacterized protein LOC107767281 isoform X4</fullName>
    </submittedName>
</protein>
<sequence length="298" mass="32250">MGSLTISYCWTIATACRKFGDSNSSQRPVPPVLCCRFKTNVRAFASQRSVKKSRKKGKTEKTDTAVPEKYLLSDDVNPDYVEDNKKNTSFLDTSEAGTSVPMIPSRGSVLQACIITSGFIGLLGVVIREVSHVASGGGLPIVDCSVEIPLTFQMWHVELITGLVILVSSCRYLLLKIWPDFAESSEAANSQVLSSLEPLDYIVVSLLPGISEELLFRGALLPLFGISWQSVVAVASIFGILHLGSGRKYSFAVWATFVGIAYGYATILSSTVLVPMAAHAINNLVGGIIWRYTSNSSK</sequence>
<proteinExistence type="predicted"/>
<dbReference type="GO" id="GO:0004175">
    <property type="term" value="F:endopeptidase activity"/>
    <property type="evidence" value="ECO:0007669"/>
    <property type="project" value="UniProtKB-ARBA"/>
</dbReference>